<dbReference type="SUPFAM" id="SSF51182">
    <property type="entry name" value="RmlC-like cupins"/>
    <property type="match status" value="1"/>
</dbReference>
<accession>A0A2I1P919</accession>
<dbReference type="PANTHER" id="PTHR37694">
    <property type="entry name" value="SLR8022 PROTEIN"/>
    <property type="match status" value="1"/>
</dbReference>
<dbReference type="AlphaFoldDB" id="A0A2I1P919"/>
<evidence type="ECO:0000313" key="2">
    <source>
        <dbReference type="EMBL" id="PKZ41129.1"/>
    </source>
</evidence>
<protein>
    <submittedName>
        <fullName evidence="2">Cupin domain-containing protein</fullName>
    </submittedName>
</protein>
<evidence type="ECO:0000313" key="3">
    <source>
        <dbReference type="Proteomes" id="UP000234206"/>
    </source>
</evidence>
<name>A0A2I1P919_9MICO</name>
<dbReference type="InterPro" id="IPR014710">
    <property type="entry name" value="RmlC-like_jellyroll"/>
</dbReference>
<gene>
    <name evidence="2" type="ORF">CYJ76_09350</name>
</gene>
<dbReference type="Pfam" id="PF07883">
    <property type="entry name" value="Cupin_2"/>
    <property type="match status" value="1"/>
</dbReference>
<dbReference type="InterPro" id="IPR013096">
    <property type="entry name" value="Cupin_2"/>
</dbReference>
<dbReference type="CDD" id="cd02230">
    <property type="entry name" value="cupin_HP0902-like"/>
    <property type="match status" value="1"/>
</dbReference>
<dbReference type="InterPro" id="IPR011051">
    <property type="entry name" value="RmlC_Cupin_sf"/>
</dbReference>
<dbReference type="EMBL" id="PKIZ01000018">
    <property type="protein sequence ID" value="PKZ41129.1"/>
    <property type="molecule type" value="Genomic_DNA"/>
</dbReference>
<comment type="caution">
    <text evidence="2">The sequence shown here is derived from an EMBL/GenBank/DDBJ whole genome shotgun (WGS) entry which is preliminary data.</text>
</comment>
<feature type="domain" description="Cupin type-2" evidence="1">
    <location>
        <begin position="14"/>
        <end position="74"/>
    </location>
</feature>
<dbReference type="PANTHER" id="PTHR37694:SF1">
    <property type="entry name" value="SLR8022 PROTEIN"/>
    <property type="match status" value="1"/>
</dbReference>
<evidence type="ECO:0000259" key="1">
    <source>
        <dbReference type="Pfam" id="PF07883"/>
    </source>
</evidence>
<dbReference type="Proteomes" id="UP000234206">
    <property type="component" value="Unassembled WGS sequence"/>
</dbReference>
<sequence length="81" mass="8902">MVSDDHVRTVCFAMDAGTELAEHKAAHRISITVVAGRMRFTVHGEDHEMVAGDVVNLPRMVEHAVLAEEPTHFVLTMHIGA</sequence>
<organism evidence="2 3">
    <name type="scientific">Kytococcus schroeteri</name>
    <dbReference type="NCBI Taxonomy" id="138300"/>
    <lineage>
        <taxon>Bacteria</taxon>
        <taxon>Bacillati</taxon>
        <taxon>Actinomycetota</taxon>
        <taxon>Actinomycetes</taxon>
        <taxon>Micrococcales</taxon>
        <taxon>Kytococcaceae</taxon>
        <taxon>Kytococcus</taxon>
    </lineage>
</organism>
<dbReference type="Gene3D" id="2.60.120.10">
    <property type="entry name" value="Jelly Rolls"/>
    <property type="match status" value="1"/>
</dbReference>
<keyword evidence="3" id="KW-1185">Reference proteome</keyword>
<proteinExistence type="predicted"/>
<reference evidence="2 3" key="1">
    <citation type="submission" date="2017-12" db="EMBL/GenBank/DDBJ databases">
        <title>Phylogenetic diversity of female urinary microbiome.</title>
        <authorList>
            <person name="Thomas-White K."/>
            <person name="Wolfe A.J."/>
        </authorList>
    </citation>
    <scope>NUCLEOTIDE SEQUENCE [LARGE SCALE GENOMIC DNA]</scope>
    <source>
        <strain evidence="2 3">UMB1298</strain>
    </source>
</reference>